<accession>A0AAD4D529</accession>
<name>A0AAD4D529_9FUNG</name>
<dbReference type="AlphaFoldDB" id="A0AAD4D529"/>
<dbReference type="InterPro" id="IPR013897">
    <property type="entry name" value="Duc1"/>
</dbReference>
<comment type="caution">
    <text evidence="2">The sequence shown here is derived from an EMBL/GenBank/DDBJ whole genome shotgun (WGS) entry which is preliminary data.</text>
</comment>
<evidence type="ECO:0000313" key="2">
    <source>
        <dbReference type="EMBL" id="KAG0261904.1"/>
    </source>
</evidence>
<dbReference type="EMBL" id="JAAAIL010002002">
    <property type="protein sequence ID" value="KAG0261904.1"/>
    <property type="molecule type" value="Genomic_DNA"/>
</dbReference>
<evidence type="ECO:0000259" key="1">
    <source>
        <dbReference type="Pfam" id="PF08588"/>
    </source>
</evidence>
<dbReference type="PANTHER" id="PTHR34826">
    <property type="entry name" value="UPF0590 PROTEIN C409.17C"/>
    <property type="match status" value="1"/>
</dbReference>
<feature type="domain" description="Domain of unknown function at the cortex 1" evidence="1">
    <location>
        <begin position="18"/>
        <end position="303"/>
    </location>
</feature>
<proteinExistence type="predicted"/>
<protein>
    <recommendedName>
        <fullName evidence="1">Domain of unknown function at the cortex 1 domain-containing protein</fullName>
    </recommendedName>
</protein>
<sequence>MATAEVPTVIEHDGIKYRVRVSVGTTASTNPKDMHILNVNDVSNPFMIDTDDFAGHVAFMIKGLDRIYGYEAGQKQDGLKAVKDSKWFENAAAAGRGNNIHCLEIVGRFKREWTGDQVVFATVFEKPLKLPPFTSVAIKFIKAIYTGLQIDVCCPQPYFIGQLINSTDTVHVTPISQTSLLNGEYKDKNIPQWPSYNGEIIPENTTLIIPAEEVKKRPKLTTDAAARRSHFSKPKHYSNHRYLTDHVYGFELFNPFLDCAKFSVKLAGVNIDLFKYFNGQPLTYSIRTQDASVTFLTIVIDLVPVEDLGSV</sequence>
<reference evidence="2" key="1">
    <citation type="journal article" date="2020" name="Fungal Divers.">
        <title>Resolving the Mortierellaceae phylogeny through synthesis of multi-gene phylogenetics and phylogenomics.</title>
        <authorList>
            <person name="Vandepol N."/>
            <person name="Liber J."/>
            <person name="Desiro A."/>
            <person name="Na H."/>
            <person name="Kennedy M."/>
            <person name="Barry K."/>
            <person name="Grigoriev I.V."/>
            <person name="Miller A.N."/>
            <person name="O'Donnell K."/>
            <person name="Stajich J.E."/>
            <person name="Bonito G."/>
        </authorList>
    </citation>
    <scope>NUCLEOTIDE SEQUENCE</scope>
    <source>
        <strain evidence="2">NRRL 28262</strain>
    </source>
</reference>
<dbReference type="Pfam" id="PF08588">
    <property type="entry name" value="Duc1"/>
    <property type="match status" value="1"/>
</dbReference>
<gene>
    <name evidence="2" type="ORF">BGZ95_004142</name>
</gene>
<dbReference type="Proteomes" id="UP001194580">
    <property type="component" value="Unassembled WGS sequence"/>
</dbReference>
<evidence type="ECO:0000313" key="3">
    <source>
        <dbReference type="Proteomes" id="UP001194580"/>
    </source>
</evidence>
<dbReference type="PANTHER" id="PTHR34826:SF2">
    <property type="entry name" value="UPF0590 PROTEIN C409.17C"/>
    <property type="match status" value="1"/>
</dbReference>
<organism evidence="2 3">
    <name type="scientific">Linnemannia exigua</name>
    <dbReference type="NCBI Taxonomy" id="604196"/>
    <lineage>
        <taxon>Eukaryota</taxon>
        <taxon>Fungi</taxon>
        <taxon>Fungi incertae sedis</taxon>
        <taxon>Mucoromycota</taxon>
        <taxon>Mortierellomycotina</taxon>
        <taxon>Mortierellomycetes</taxon>
        <taxon>Mortierellales</taxon>
        <taxon>Mortierellaceae</taxon>
        <taxon>Linnemannia</taxon>
    </lineage>
</organism>
<keyword evidence="3" id="KW-1185">Reference proteome</keyword>